<evidence type="ECO:0000313" key="4">
    <source>
        <dbReference type="Proteomes" id="UP000283895"/>
    </source>
</evidence>
<dbReference type="InterPro" id="IPR008928">
    <property type="entry name" value="6-hairpin_glycosidase_sf"/>
</dbReference>
<dbReference type="Gene3D" id="1.50.10.10">
    <property type="match status" value="1"/>
</dbReference>
<keyword evidence="4" id="KW-1185">Reference proteome</keyword>
<evidence type="ECO:0000313" key="3">
    <source>
        <dbReference type="EMBL" id="ROV91658.1"/>
    </source>
</evidence>
<name>A0A423VL47_9PEZI</name>
<dbReference type="GO" id="GO:0005975">
    <property type="term" value="P:carbohydrate metabolic process"/>
    <property type="evidence" value="ECO:0007669"/>
    <property type="project" value="InterPro"/>
</dbReference>
<dbReference type="InterPro" id="IPR035396">
    <property type="entry name" value="Bac_rhamnosid6H"/>
</dbReference>
<protein>
    <recommendedName>
        <fullName evidence="2">Alpha-L-rhamnosidase six-hairpin glycosidase domain-containing protein</fullName>
    </recommendedName>
</protein>
<accession>A0A423VL47</accession>
<proteinExistence type="predicted"/>
<organism evidence="3 4">
    <name type="scientific">Cytospora schulzeri</name>
    <dbReference type="NCBI Taxonomy" id="448051"/>
    <lineage>
        <taxon>Eukaryota</taxon>
        <taxon>Fungi</taxon>
        <taxon>Dikarya</taxon>
        <taxon>Ascomycota</taxon>
        <taxon>Pezizomycotina</taxon>
        <taxon>Sordariomycetes</taxon>
        <taxon>Sordariomycetidae</taxon>
        <taxon>Diaporthales</taxon>
        <taxon>Cytosporaceae</taxon>
        <taxon>Cytospora</taxon>
    </lineage>
</organism>
<dbReference type="OrthoDB" id="10036721at2759"/>
<dbReference type="GO" id="GO:0003824">
    <property type="term" value="F:catalytic activity"/>
    <property type="evidence" value="ECO:0007669"/>
    <property type="project" value="UniProtKB-ARBA"/>
</dbReference>
<feature type="chain" id="PRO_5019371520" description="Alpha-L-rhamnosidase six-hairpin glycosidase domain-containing protein" evidence="1">
    <location>
        <begin position="18"/>
        <end position="678"/>
    </location>
</feature>
<feature type="signal peptide" evidence="1">
    <location>
        <begin position="1"/>
        <end position="17"/>
    </location>
</feature>
<evidence type="ECO:0000259" key="2">
    <source>
        <dbReference type="Pfam" id="PF17389"/>
    </source>
</evidence>
<dbReference type="Proteomes" id="UP000283895">
    <property type="component" value="Unassembled WGS sequence"/>
</dbReference>
<dbReference type="Pfam" id="PF17389">
    <property type="entry name" value="Bac_rhamnosid6H"/>
    <property type="match status" value="1"/>
</dbReference>
<gene>
    <name evidence="3" type="ORF">VMCG_09225</name>
</gene>
<dbReference type="PANTHER" id="PTHR34987:SF6">
    <property type="entry name" value="ALPHA-L-RHAMNOSIDASE SIX-HAIRPIN GLYCOSIDASE DOMAIN-CONTAINING PROTEIN"/>
    <property type="match status" value="1"/>
</dbReference>
<evidence type="ECO:0000256" key="1">
    <source>
        <dbReference type="SAM" id="SignalP"/>
    </source>
</evidence>
<feature type="domain" description="Alpha-L-rhamnosidase six-hairpin glycosidase" evidence="2">
    <location>
        <begin position="240"/>
        <end position="465"/>
    </location>
</feature>
<dbReference type="SUPFAM" id="SSF48208">
    <property type="entry name" value="Six-hairpin glycosidases"/>
    <property type="match status" value="1"/>
</dbReference>
<dbReference type="InterPro" id="IPR012341">
    <property type="entry name" value="6hp_glycosidase-like_sf"/>
</dbReference>
<dbReference type="AlphaFoldDB" id="A0A423VL47"/>
<dbReference type="PANTHER" id="PTHR34987">
    <property type="entry name" value="C, PUTATIVE (AFU_ORTHOLOGUE AFUA_3G02880)-RELATED"/>
    <property type="match status" value="1"/>
</dbReference>
<reference evidence="3 4" key="1">
    <citation type="submission" date="2015-09" db="EMBL/GenBank/DDBJ databases">
        <title>Host preference determinants of Valsa canker pathogens revealed by comparative genomics.</title>
        <authorList>
            <person name="Yin Z."/>
            <person name="Huang L."/>
        </authorList>
    </citation>
    <scope>NUCLEOTIDE SEQUENCE [LARGE SCALE GENOMIC DNA]</scope>
    <source>
        <strain evidence="3 4">03-1</strain>
    </source>
</reference>
<keyword evidence="1" id="KW-0732">Signal</keyword>
<comment type="caution">
    <text evidence="3">The sequence shown here is derived from an EMBL/GenBank/DDBJ whole genome shotgun (WGS) entry which is preliminary data.</text>
</comment>
<dbReference type="EMBL" id="LKEA01000054">
    <property type="protein sequence ID" value="ROV91658.1"/>
    <property type="molecule type" value="Genomic_DNA"/>
</dbReference>
<sequence>MFVKALLYAALPGVARSALYEEYILAPSSRTVSPLSIYQVNGTVDNAQGLTSGGKTTFRGNIQGNSSTPLNSSVTLDFGVNIAGQVSLTAGESTDPDAAIWLTFSESSLWISSYASDAVSDSGLDEPIPLYVGDGLGEYTVDRDHARGGFRYLTLVNNGTGDIEITSVSVYYTAAPTQDLKAYTGYFHSNDELINRIWYAGAYTNQLCDIDPRHGDALANVFQTVAPPLQTWYYNYTITNGSSCLVDGAKRDTLVWPGDIFISGPSVVYSTYDMEAIRNSLESLLVLQTSDGLLPYVGVPFNTIINTVSFTYHLHNLVGVYTYYLYSGNETWLQTYWDQFKRGLAWSLSNVDSSGLMDVTSSSDWLRAGMGGHNIEANAILYYVLNLGVELANVLGDEAAGSEYEAAAASIKVAANSLLWNDELGFYIDNETTTLTPQDGNSFAILSNLTQSDAQNSAISTNLQARWGTYGAPAPEVASNPATISPFATGFELYAHLVAGNSVAALNLMRLQWGFMLNDPRMTNSTFIEGYAADGSIIYAPYANNARISHAHGWSTGPTGALSQYVAGIHLIAGGGSEWKIEPLVGDLTTVISGMSTTLGDFSVDIGTNGNGTITSFSFGTPAGTTGDVVLPSGTAGSLTSDSGETVPLHTPVLYLQHARIVSITGFGLVTSGFSAEF</sequence>
<dbReference type="STRING" id="356882.A0A423VL47"/>
<dbReference type="Gene3D" id="2.60.420.10">
    <property type="entry name" value="Maltose phosphorylase, domain 3"/>
    <property type="match status" value="1"/>
</dbReference>